<dbReference type="EMBL" id="BRXZ01001140">
    <property type="protein sequence ID" value="GMH63495.1"/>
    <property type="molecule type" value="Genomic_DNA"/>
</dbReference>
<name>A0A9W7A560_9STRA</name>
<organism evidence="2 3">
    <name type="scientific">Triparma retinervis</name>
    <dbReference type="NCBI Taxonomy" id="2557542"/>
    <lineage>
        <taxon>Eukaryota</taxon>
        <taxon>Sar</taxon>
        <taxon>Stramenopiles</taxon>
        <taxon>Ochrophyta</taxon>
        <taxon>Bolidophyceae</taxon>
        <taxon>Parmales</taxon>
        <taxon>Triparmaceae</taxon>
        <taxon>Triparma</taxon>
    </lineage>
</organism>
<evidence type="ECO:0000313" key="3">
    <source>
        <dbReference type="Proteomes" id="UP001165082"/>
    </source>
</evidence>
<accession>A0A9W7A560</accession>
<feature type="compositionally biased region" description="Acidic residues" evidence="1">
    <location>
        <begin position="371"/>
        <end position="393"/>
    </location>
</feature>
<dbReference type="SUPFAM" id="SSF48371">
    <property type="entry name" value="ARM repeat"/>
    <property type="match status" value="1"/>
</dbReference>
<gene>
    <name evidence="2" type="ORF">TrRE_jg4170</name>
</gene>
<protein>
    <submittedName>
        <fullName evidence="2">Uncharacterized protein</fullName>
    </submittedName>
</protein>
<dbReference type="InterPro" id="IPR016024">
    <property type="entry name" value="ARM-type_fold"/>
</dbReference>
<feature type="compositionally biased region" description="Acidic residues" evidence="1">
    <location>
        <begin position="401"/>
        <end position="426"/>
    </location>
</feature>
<keyword evidence="3" id="KW-1185">Reference proteome</keyword>
<dbReference type="Proteomes" id="UP001165082">
    <property type="component" value="Unassembled WGS sequence"/>
</dbReference>
<evidence type="ECO:0000256" key="1">
    <source>
        <dbReference type="SAM" id="MobiDB-lite"/>
    </source>
</evidence>
<evidence type="ECO:0000313" key="2">
    <source>
        <dbReference type="EMBL" id="GMH63495.1"/>
    </source>
</evidence>
<comment type="caution">
    <text evidence="2">The sequence shown here is derived from an EMBL/GenBank/DDBJ whole genome shotgun (WGS) entry which is preliminary data.</text>
</comment>
<sequence length="532" mass="58904">MEENVEAIEDLLEEFPRVFPEYLALLFASASEGVGIAAYEVLQLSAGGDGGGMGGSGRCIEALSKVVCNGNLENSIRAGCLKSMSELGIPATYLRDKGEVMRGESGDMDIANLSKLYTSNLNDLVKTACESRFVLDVGQAAASLIKNFGSSDEDVELGLKIIEHLMSFIIRLMVHATENYAKLRLSLTEQSPIVVPLAILPFVEIVLNTPAGLLGPVFYRRLLFAIQSLAILTYKVNTVRGIVGEVHEENMRKIVRLIGGGRFWKHPELLAALFKLHINIEGGHGPTWSKVHTRVSSMLLEEHECMVNSRGGGVIFNRCVKHNVDGVPCNRASRAFGVCRPIFGEGGGGKGGERGGKAEAEVEAVEVEVEAEVVEVEGEEVKEETEEEEEEAYQEEKFESDSDWNDEDNDEDDDEDEEKDEGEDCPFLDIATLQLDELDDLFFEGTGLDVGRGPPPAKFMCSLSGEIMHEPIQDPYSDEPRYYDKTSLVQKGEADEDPYWPRTKERIDVGEVLKMEVDKRIVDEIWIWKGRM</sequence>
<dbReference type="AlphaFoldDB" id="A0A9W7A560"/>
<reference evidence="2" key="1">
    <citation type="submission" date="2022-07" db="EMBL/GenBank/DDBJ databases">
        <title>Genome analysis of Parmales, a sister group of diatoms, reveals the evolutionary specialization of diatoms from phago-mixotrophs to photoautotrophs.</title>
        <authorList>
            <person name="Ban H."/>
            <person name="Sato S."/>
            <person name="Yoshikawa S."/>
            <person name="Kazumasa Y."/>
            <person name="Nakamura Y."/>
            <person name="Ichinomiya M."/>
            <person name="Saitoh K."/>
            <person name="Sato N."/>
            <person name="Blanc-Mathieu R."/>
            <person name="Endo H."/>
            <person name="Kuwata A."/>
            <person name="Ogata H."/>
        </authorList>
    </citation>
    <scope>NUCLEOTIDE SEQUENCE</scope>
</reference>
<proteinExistence type="predicted"/>
<feature type="region of interest" description="Disordered" evidence="1">
    <location>
        <begin position="371"/>
        <end position="426"/>
    </location>
</feature>
<dbReference type="OrthoDB" id="206621at2759"/>